<sequence>MSFWVYLVLTEIIPLGLFIVGGLYESKSTKYPDMKIGYKNKYSTQSSLAWEYSNKLVAKLNGSVGTLLFIVNAVLLFIIGESAFTFLLAFNLFMVVLSRLMIDNIIKKKFDKE</sequence>
<dbReference type="EMBL" id="WNVG01001179">
    <property type="protein sequence ID" value="MDZ5035025.1"/>
    <property type="molecule type" value="Genomic_DNA"/>
</dbReference>
<reference evidence="2" key="1">
    <citation type="submission" date="2019-11" db="EMBL/GenBank/DDBJ databases">
        <title>Characterization of Clostridium perfringens isolates from swine manure treated agricultural soils.</title>
        <authorList>
            <person name="Wushke S.T."/>
        </authorList>
    </citation>
    <scope>NUCLEOTIDE SEQUENCE</scope>
    <source>
        <strain evidence="2">X15</strain>
    </source>
</reference>
<evidence type="ECO:0000313" key="2">
    <source>
        <dbReference type="EMBL" id="MDZ5035025.1"/>
    </source>
</evidence>
<feature type="transmembrane region" description="Helical" evidence="1">
    <location>
        <begin position="84"/>
        <end position="102"/>
    </location>
</feature>
<proteinExistence type="predicted"/>
<gene>
    <name evidence="2" type="ORF">GNF81_20275</name>
</gene>
<accession>A0AAW9IYC8</accession>
<evidence type="ECO:0008006" key="4">
    <source>
        <dbReference type="Google" id="ProtNLM"/>
    </source>
</evidence>
<keyword evidence="1" id="KW-0472">Membrane</keyword>
<dbReference type="RefSeq" id="WP_322413383.1">
    <property type="nucleotide sequence ID" value="NZ_WNVG01001179.1"/>
</dbReference>
<comment type="caution">
    <text evidence="2">The sequence shown here is derived from an EMBL/GenBank/DDBJ whole genome shotgun (WGS) entry which is preliminary data.</text>
</comment>
<keyword evidence="1" id="KW-1133">Transmembrane helix</keyword>
<evidence type="ECO:0000256" key="1">
    <source>
        <dbReference type="SAM" id="Phobius"/>
    </source>
</evidence>
<evidence type="ECO:0000313" key="3">
    <source>
        <dbReference type="Proteomes" id="UP001289066"/>
    </source>
</evidence>
<dbReference type="Proteomes" id="UP001289066">
    <property type="component" value="Unassembled WGS sequence"/>
</dbReference>
<keyword evidence="1" id="KW-0812">Transmembrane</keyword>
<feature type="transmembrane region" description="Helical" evidence="1">
    <location>
        <begin position="6"/>
        <end position="24"/>
    </location>
</feature>
<name>A0AAW9IYC8_CLOPF</name>
<organism evidence="2 3">
    <name type="scientific">Clostridium perfringens</name>
    <dbReference type="NCBI Taxonomy" id="1502"/>
    <lineage>
        <taxon>Bacteria</taxon>
        <taxon>Bacillati</taxon>
        <taxon>Bacillota</taxon>
        <taxon>Clostridia</taxon>
        <taxon>Eubacteriales</taxon>
        <taxon>Clostridiaceae</taxon>
        <taxon>Clostridium</taxon>
    </lineage>
</organism>
<feature type="transmembrane region" description="Helical" evidence="1">
    <location>
        <begin position="56"/>
        <end position="78"/>
    </location>
</feature>
<protein>
    <recommendedName>
        <fullName evidence="4">SdpI family protein</fullName>
    </recommendedName>
</protein>
<dbReference type="AlphaFoldDB" id="A0AAW9IYC8"/>